<feature type="domain" description="Gp5/Type VI secretion system Vgr C-terminal trimerisation" evidence="6">
    <location>
        <begin position="474"/>
        <end position="588"/>
    </location>
</feature>
<dbReference type="SUPFAM" id="SSF69349">
    <property type="entry name" value="Phage fibre proteins"/>
    <property type="match status" value="1"/>
</dbReference>
<accession>A0A517SXU4</accession>
<dbReference type="PANTHER" id="PTHR32305">
    <property type="match status" value="1"/>
</dbReference>
<dbReference type="Gene3D" id="3.55.50.10">
    <property type="entry name" value="Baseplate protein-like domains"/>
    <property type="match status" value="1"/>
</dbReference>
<feature type="domain" description="Gp5/Type VI secretion system Vgr protein OB-fold" evidence="5">
    <location>
        <begin position="390"/>
        <end position="457"/>
    </location>
</feature>
<dbReference type="Pfam" id="PF04717">
    <property type="entry name" value="Phage_base_V"/>
    <property type="match status" value="1"/>
</dbReference>
<name>A0A517SXU4_9BACT</name>
<dbReference type="InterPro" id="IPR054030">
    <property type="entry name" value="Gp5_Vgr_C"/>
</dbReference>
<comment type="similarity">
    <text evidence="2">Belongs to the VgrG protein family.</text>
</comment>
<evidence type="ECO:0000256" key="4">
    <source>
        <dbReference type="SAM" id="MobiDB-lite"/>
    </source>
</evidence>
<dbReference type="Gene3D" id="4.10.220.110">
    <property type="match status" value="1"/>
</dbReference>
<dbReference type="InterPro" id="IPR006531">
    <property type="entry name" value="Gp5/Vgr_OB"/>
</dbReference>
<keyword evidence="3" id="KW-0964">Secreted</keyword>
<dbReference type="InterPro" id="IPR017847">
    <property type="entry name" value="T6SS_RhsGE_Vgr_subset"/>
</dbReference>
<dbReference type="NCBIfam" id="TIGR01646">
    <property type="entry name" value="vgr_GE"/>
    <property type="match status" value="1"/>
</dbReference>
<dbReference type="Proteomes" id="UP000315003">
    <property type="component" value="Chromosome"/>
</dbReference>
<evidence type="ECO:0000256" key="2">
    <source>
        <dbReference type="ARBA" id="ARBA00005558"/>
    </source>
</evidence>
<keyword evidence="8" id="KW-1185">Reference proteome</keyword>
<dbReference type="EMBL" id="CP036272">
    <property type="protein sequence ID" value="QDT60873.1"/>
    <property type="molecule type" value="Genomic_DNA"/>
</dbReference>
<dbReference type="NCBIfam" id="TIGR03361">
    <property type="entry name" value="VI_Rhs_Vgr"/>
    <property type="match status" value="1"/>
</dbReference>
<protein>
    <submittedName>
        <fullName evidence="7">Phage-related baseplate assembly protein</fullName>
    </submittedName>
</protein>
<evidence type="ECO:0000256" key="1">
    <source>
        <dbReference type="ARBA" id="ARBA00004613"/>
    </source>
</evidence>
<dbReference type="RefSeq" id="WP_145274211.1">
    <property type="nucleotide sequence ID" value="NZ_CP036272.1"/>
</dbReference>
<feature type="compositionally biased region" description="Polar residues" evidence="4">
    <location>
        <begin position="468"/>
        <end position="483"/>
    </location>
</feature>
<dbReference type="Pfam" id="PF22178">
    <property type="entry name" value="Gp5_trimer_C"/>
    <property type="match status" value="1"/>
</dbReference>
<gene>
    <name evidence="7" type="ORF">SV7mr_34020</name>
</gene>
<dbReference type="InterPro" id="IPR050708">
    <property type="entry name" value="T6SS_VgrG/RHS"/>
</dbReference>
<dbReference type="Gene3D" id="2.40.50.230">
    <property type="entry name" value="Gp5 N-terminal domain"/>
    <property type="match status" value="1"/>
</dbReference>
<dbReference type="SUPFAM" id="SSF69255">
    <property type="entry name" value="gp5 N-terminal domain-like"/>
    <property type="match status" value="1"/>
</dbReference>
<evidence type="ECO:0000313" key="7">
    <source>
        <dbReference type="EMBL" id="QDT60873.1"/>
    </source>
</evidence>
<dbReference type="InterPro" id="IPR037026">
    <property type="entry name" value="Vgr_OB-fold_dom_sf"/>
</dbReference>
<evidence type="ECO:0000259" key="5">
    <source>
        <dbReference type="Pfam" id="PF04717"/>
    </source>
</evidence>
<feature type="region of interest" description="Disordered" evidence="4">
    <location>
        <begin position="465"/>
        <end position="487"/>
    </location>
</feature>
<reference evidence="7 8" key="1">
    <citation type="submission" date="2019-02" db="EMBL/GenBank/DDBJ databases">
        <title>Deep-cultivation of Planctomycetes and their phenomic and genomic characterization uncovers novel biology.</title>
        <authorList>
            <person name="Wiegand S."/>
            <person name="Jogler M."/>
            <person name="Boedeker C."/>
            <person name="Pinto D."/>
            <person name="Vollmers J."/>
            <person name="Rivas-Marin E."/>
            <person name="Kohn T."/>
            <person name="Peeters S.H."/>
            <person name="Heuer A."/>
            <person name="Rast P."/>
            <person name="Oberbeckmann S."/>
            <person name="Bunk B."/>
            <person name="Jeske O."/>
            <person name="Meyerdierks A."/>
            <person name="Storesund J.E."/>
            <person name="Kallscheuer N."/>
            <person name="Luecker S."/>
            <person name="Lage O.M."/>
            <person name="Pohl T."/>
            <person name="Merkel B.J."/>
            <person name="Hornburger P."/>
            <person name="Mueller R.-W."/>
            <person name="Bruemmer F."/>
            <person name="Labrenz M."/>
            <person name="Spormann A.M."/>
            <person name="Op den Camp H."/>
            <person name="Overmann J."/>
            <person name="Amann R."/>
            <person name="Jetten M.S.M."/>
            <person name="Mascher T."/>
            <person name="Medema M.H."/>
            <person name="Devos D.P."/>
            <person name="Kaster A.-K."/>
            <person name="Ovreas L."/>
            <person name="Rohde M."/>
            <person name="Galperin M.Y."/>
            <person name="Jogler C."/>
        </authorList>
    </citation>
    <scope>NUCLEOTIDE SEQUENCE [LARGE SCALE GENOMIC DNA]</scope>
    <source>
        <strain evidence="7 8">SV_7m_r</strain>
    </source>
</reference>
<organism evidence="7 8">
    <name type="scientific">Stieleria bergensis</name>
    <dbReference type="NCBI Taxonomy" id="2528025"/>
    <lineage>
        <taxon>Bacteria</taxon>
        <taxon>Pseudomonadati</taxon>
        <taxon>Planctomycetota</taxon>
        <taxon>Planctomycetia</taxon>
        <taxon>Pirellulales</taxon>
        <taxon>Pirellulaceae</taxon>
        <taxon>Stieleria</taxon>
    </lineage>
</organism>
<evidence type="ECO:0000256" key="3">
    <source>
        <dbReference type="ARBA" id="ARBA00022525"/>
    </source>
</evidence>
<dbReference type="SUPFAM" id="SSF69279">
    <property type="entry name" value="Phage tail proteins"/>
    <property type="match status" value="2"/>
</dbReference>
<proteinExistence type="inferred from homology"/>
<dbReference type="GO" id="GO:0005576">
    <property type="term" value="C:extracellular region"/>
    <property type="evidence" value="ECO:0007669"/>
    <property type="project" value="UniProtKB-SubCell"/>
</dbReference>
<sequence length="674" mass="75132">MNLTQQNRTLTIKTDLGNDKVVIQRFHAEETLGRPFQFHARVLVQDGGVKIEDLLATATTVTLISDGSPVYYHGVINRINWVDTQGSMRVFDLSIVPELWMLTRRADCRIFQFKSVVDIVKSVVTANGFTMGFKTNLLGTPKEREYCVQYRETDFDFVHRLLQEEGIYYYFVHSASNHEMVLVDANDRLDNVPNYTTMNYVPPDKARSRQEAQVNHWEQVMEVQSGVVTLNDFDFEKPRTDLTAKSVINRSHPHSSLEVYDYPGEYVVQAKGDESANVDIQGRAADYTRNIGECNIAQARSGYRFSLAGHPFCSSSEEHLIVSSSLQVNNQDYFTGQQSNDEQDTIPKIRFNVISVDEPFRNPRLVAKPQVVGLQTAIVVGKKGEEIWTDTYGRVKVQFHWDREGEYDENSSCWVRVSNAWAGANWGAIHIPRIGQEVVVEFLEGDPDKPLVTGRVYNAMEMPPYQLPENQTQSGIKTRSSPDATPENFNELRFEDKKDAEQVYFHAERDFARVVENNDSVEVGLVKGADTGEGNQQINIYNDQTTEVGVESGAGKRTTTVFSDDALTVQDGHQTLDILKGNRTEEIAEGNDALTIKQGDQTIKITAGKQTVTAGAKITLKCGGSSIVMTPTAITLKATTINLEGQAKLAGKAATVEMNGSAATIIKGGMVKIN</sequence>
<dbReference type="Pfam" id="PF05954">
    <property type="entry name" value="Phage_GPD"/>
    <property type="match status" value="1"/>
</dbReference>
<dbReference type="AlphaFoldDB" id="A0A517SXU4"/>
<comment type="subcellular location">
    <subcellularLocation>
        <location evidence="1">Secreted</location>
    </subcellularLocation>
</comment>
<dbReference type="InterPro" id="IPR006533">
    <property type="entry name" value="T6SS_Vgr_RhsGE"/>
</dbReference>
<dbReference type="PANTHER" id="PTHR32305:SF15">
    <property type="entry name" value="PROTEIN RHSA-RELATED"/>
    <property type="match status" value="1"/>
</dbReference>
<evidence type="ECO:0000313" key="8">
    <source>
        <dbReference type="Proteomes" id="UP000315003"/>
    </source>
</evidence>
<evidence type="ECO:0000259" key="6">
    <source>
        <dbReference type="Pfam" id="PF22178"/>
    </source>
</evidence>
<dbReference type="OrthoDB" id="9762420at2"/>
<dbReference type="Gene3D" id="2.30.110.50">
    <property type="match status" value="1"/>
</dbReference>